<evidence type="ECO:0008006" key="5">
    <source>
        <dbReference type="Google" id="ProtNLM"/>
    </source>
</evidence>
<dbReference type="GO" id="GO:0005576">
    <property type="term" value="C:extracellular region"/>
    <property type="evidence" value="ECO:0007669"/>
    <property type="project" value="GOC"/>
</dbReference>
<feature type="coiled-coil region" evidence="1">
    <location>
        <begin position="372"/>
        <end position="454"/>
    </location>
</feature>
<accession>A0AAN8JBF9</accession>
<feature type="coiled-coil region" evidence="1">
    <location>
        <begin position="655"/>
        <end position="682"/>
    </location>
</feature>
<dbReference type="InterPro" id="IPR055289">
    <property type="entry name" value="OFD1"/>
</dbReference>
<dbReference type="Proteomes" id="UP001347796">
    <property type="component" value="Unassembled WGS sequence"/>
</dbReference>
<organism evidence="3 4">
    <name type="scientific">Patella caerulea</name>
    <name type="common">Rayed Mediterranean limpet</name>
    <dbReference type="NCBI Taxonomy" id="87958"/>
    <lineage>
        <taxon>Eukaryota</taxon>
        <taxon>Metazoa</taxon>
        <taxon>Spiralia</taxon>
        <taxon>Lophotrochozoa</taxon>
        <taxon>Mollusca</taxon>
        <taxon>Gastropoda</taxon>
        <taxon>Patellogastropoda</taxon>
        <taxon>Patelloidea</taxon>
        <taxon>Patellidae</taxon>
        <taxon>Patella</taxon>
    </lineage>
</organism>
<evidence type="ECO:0000256" key="1">
    <source>
        <dbReference type="SAM" id="Coils"/>
    </source>
</evidence>
<comment type="caution">
    <text evidence="3">The sequence shown here is derived from an EMBL/GenBank/DDBJ whole genome shotgun (WGS) entry which is preliminary data.</text>
</comment>
<feature type="region of interest" description="Disordered" evidence="2">
    <location>
        <begin position="779"/>
        <end position="991"/>
    </location>
</feature>
<dbReference type="PANTHER" id="PTHR39063:SF1">
    <property type="entry name" value="OFD1 CENTRIOLE AND CENTRIOLAR SATELLITE PROTEIN"/>
    <property type="match status" value="1"/>
</dbReference>
<dbReference type="EMBL" id="JAZGQO010000011">
    <property type="protein sequence ID" value="KAK6172569.1"/>
    <property type="molecule type" value="Genomic_DNA"/>
</dbReference>
<dbReference type="PROSITE" id="PS50896">
    <property type="entry name" value="LISH"/>
    <property type="match status" value="1"/>
</dbReference>
<dbReference type="GO" id="GO:0060287">
    <property type="term" value="P:epithelial cilium movement involved in determination of left/right asymmetry"/>
    <property type="evidence" value="ECO:0007669"/>
    <property type="project" value="TreeGrafter"/>
</dbReference>
<feature type="compositionally biased region" description="Basic and acidic residues" evidence="2">
    <location>
        <begin position="753"/>
        <end position="764"/>
    </location>
</feature>
<feature type="region of interest" description="Disordered" evidence="2">
    <location>
        <begin position="564"/>
        <end position="613"/>
    </location>
</feature>
<feature type="coiled-coil region" evidence="1">
    <location>
        <begin position="487"/>
        <end position="549"/>
    </location>
</feature>
<feature type="compositionally biased region" description="Basic and acidic residues" evidence="2">
    <location>
        <begin position="779"/>
        <end position="793"/>
    </location>
</feature>
<evidence type="ECO:0000313" key="3">
    <source>
        <dbReference type="EMBL" id="KAK6172569.1"/>
    </source>
</evidence>
<dbReference type="SMART" id="SM00667">
    <property type="entry name" value="LisH"/>
    <property type="match status" value="1"/>
</dbReference>
<name>A0AAN8JBF9_PATCE</name>
<feature type="compositionally biased region" description="Basic and acidic residues" evidence="2">
    <location>
        <begin position="564"/>
        <end position="587"/>
    </location>
</feature>
<dbReference type="GO" id="GO:0036064">
    <property type="term" value="C:ciliary basal body"/>
    <property type="evidence" value="ECO:0007669"/>
    <property type="project" value="TreeGrafter"/>
</dbReference>
<dbReference type="Gene3D" id="1.20.960.40">
    <property type="match status" value="1"/>
</dbReference>
<sequence>MEKSAPEYLTADELRNRLFHSLRNRGMVNSIKSQLRNSLVTELQQSLKGRLSLRDLKIPDEDSLLHRAANSLVVDHLRSYGYDYTASVFLPESGLAHDKVFKRDDFLQLLHVSPQSKLHQQLVRCDEKEGKGFLWSFLTEMSAIHANSTQEFGVQTDLIKVGPISSLDEKLHVLDELYSSKRDDVFKSSAMLTEERILNFQKQVEERYQAQLKQEIRRFRENELSKLKLEERENSRREMDQLRRDLERDYHTKYDALSVRERNTTERLHREQEIRDKEMHSTRQTLQEEINCIHQREADVKREAEINNREKKLNEDRIKARESELRFREAEVKRKEIEFDQRLENEMAKFKLDQQAKFINRTQNVEVREAKVKEIERVISEEKDKLQSYKDDIRDKTNRINELETFLQEARHKEVSANRNNEFLNSKLRDMCDYSTLKEQVVAQRHELETLRTRLSEVLNMNERERGRQEELLREMRRPTPETLMMQRDMERARENLRQEQVVFEQQKQLLEKRLKDEIDRNRDLVTRYEEQTLQMKEMNREVVDLRQHLSVTNIALNNEVYRRPHSEADGRTSLHNSQRSEKRVDFQTEAADPVLRTSGHQASLRTSTTRPRYETRDVYNDVDFDLDLGALPTGQYDPLEEDLSSATSNSADVVADAKYRLKTLEREAKNLEKAYQNFHYNITNPSSIPDPTFSTNQREAEPSRSRSTASHASHVISPAQSPIPHSRPLSSTPHYHHTKTQQQQYSDDSFEELSRGSKEKVKTTDPLLKFNLSAMSEDDHKRNVVEKRDKSRPITIDDLEARPGSPSLVVVAGSESPSEHSRDKDATDRLQKQTPAFLPPISLDDAWKTTNQKTDGDQELERQREELEKERWEEERREREEERKKVEREEWEREQRELAKLEGKVTSDDEKEENAGIEEKKEEEIDPIMQQYMAMVQQNRQKDTDTQKEVKSPAKVTKSGQDKSPIPTDEEISIAEDLKSDNNSDDGFSW</sequence>
<dbReference type="AlphaFoldDB" id="A0AAN8JBF9"/>
<feature type="compositionally biased region" description="Basic and acidic residues" evidence="2">
    <location>
        <begin position="941"/>
        <end position="953"/>
    </location>
</feature>
<feature type="compositionally biased region" description="Basic and acidic residues" evidence="2">
    <location>
        <begin position="855"/>
        <end position="924"/>
    </location>
</feature>
<gene>
    <name evidence="3" type="ORF">SNE40_016198</name>
</gene>
<keyword evidence="1" id="KW-0175">Coiled coil</keyword>
<feature type="compositionally biased region" description="Polar residues" evidence="2">
    <location>
        <begin position="599"/>
        <end position="611"/>
    </location>
</feature>
<dbReference type="PANTHER" id="PTHR39063">
    <property type="entry name" value="ORAL-FACIAL-DIGITAL SYNDROME 1 PROTEIN HOMOLOG"/>
    <property type="match status" value="1"/>
</dbReference>
<feature type="compositionally biased region" description="Polar residues" evidence="2">
    <location>
        <begin position="682"/>
        <end position="698"/>
    </location>
</feature>
<dbReference type="GO" id="GO:0005813">
    <property type="term" value="C:centrosome"/>
    <property type="evidence" value="ECO:0007669"/>
    <property type="project" value="TreeGrafter"/>
</dbReference>
<evidence type="ECO:0000313" key="4">
    <source>
        <dbReference type="Proteomes" id="UP001347796"/>
    </source>
</evidence>
<protein>
    <recommendedName>
        <fullName evidence="5">LisH domain-containing protein</fullName>
    </recommendedName>
</protein>
<reference evidence="3 4" key="1">
    <citation type="submission" date="2024-01" db="EMBL/GenBank/DDBJ databases">
        <title>The genome of the rayed Mediterranean limpet Patella caerulea (Linnaeus, 1758).</title>
        <authorList>
            <person name="Anh-Thu Weber A."/>
            <person name="Halstead-Nussloch G."/>
        </authorList>
    </citation>
    <scope>NUCLEOTIDE SEQUENCE [LARGE SCALE GENOMIC DNA]</scope>
    <source>
        <strain evidence="3">AATW-2023a</strain>
        <tissue evidence="3">Whole specimen</tissue>
    </source>
</reference>
<dbReference type="Pfam" id="PF16045">
    <property type="entry name" value="LisH_2"/>
    <property type="match status" value="1"/>
</dbReference>
<feature type="region of interest" description="Disordered" evidence="2">
    <location>
        <begin position="682"/>
        <end position="765"/>
    </location>
</feature>
<dbReference type="InterPro" id="IPR006594">
    <property type="entry name" value="LisH"/>
</dbReference>
<proteinExistence type="predicted"/>
<feature type="compositionally biased region" description="Low complexity" evidence="2">
    <location>
        <begin position="706"/>
        <end position="715"/>
    </location>
</feature>
<keyword evidence="4" id="KW-1185">Reference proteome</keyword>
<evidence type="ECO:0000256" key="2">
    <source>
        <dbReference type="SAM" id="MobiDB-lite"/>
    </source>
</evidence>
<feature type="compositionally biased region" description="Basic and acidic residues" evidence="2">
    <location>
        <begin position="818"/>
        <end position="832"/>
    </location>
</feature>